<dbReference type="SUPFAM" id="SSF48179">
    <property type="entry name" value="6-phosphogluconate dehydrogenase C-terminal domain-like"/>
    <property type="match status" value="1"/>
</dbReference>
<evidence type="ECO:0000259" key="5">
    <source>
        <dbReference type="Pfam" id="PF01232"/>
    </source>
</evidence>
<dbReference type="InterPro" id="IPR008927">
    <property type="entry name" value="6-PGluconate_DH-like_C_sf"/>
</dbReference>
<protein>
    <submittedName>
        <fullName evidence="7">Tagaturonate reductase</fullName>
        <ecNumber evidence="7">1.1.1.58</ecNumber>
    </submittedName>
</protein>
<feature type="domain" description="Mannitol dehydrogenase N-terminal" evidence="5">
    <location>
        <begin position="56"/>
        <end position="286"/>
    </location>
</feature>
<dbReference type="RefSeq" id="WP_241512935.1">
    <property type="nucleotide sequence ID" value="NZ_JAFEJT020000005.1"/>
</dbReference>
<dbReference type="NCBIfam" id="NF002969">
    <property type="entry name" value="PRK03643.1"/>
    <property type="match status" value="1"/>
</dbReference>
<dbReference type="Pfam" id="PF08125">
    <property type="entry name" value="Mannitol_dh_C"/>
    <property type="match status" value="1"/>
</dbReference>
<dbReference type="InterPro" id="IPR036291">
    <property type="entry name" value="NAD(P)-bd_dom_sf"/>
</dbReference>
<reference evidence="7 8" key="2">
    <citation type="journal article" date="2021" name="Syst. Appl. Microbiol.">
        <title>Phylogenetic classification of ten novel species belonging to the genus Bifidobacterium comprising B. phasiani sp. nov., B. pongonis sp. nov., B. saguinibicoloris sp. nov., B. colobi sp. nov., B. simiiventris sp. nov., B. santillanense sp. nov., B. miconis sp. nov., B. amazonense sp. nov., B. pluvialisilvae sp. nov., and B. miconisargentati sp. nov.</title>
        <authorList>
            <person name="Lugli G.A."/>
            <person name="Calvete-Torre I."/>
            <person name="Alessandri G."/>
            <person name="Milani C."/>
            <person name="Turroni F."/>
            <person name="Laiolo P."/>
            <person name="Ossiprandi M.C."/>
            <person name="Margolles A."/>
            <person name="Ruiz L."/>
            <person name="Ventura M."/>
        </authorList>
    </citation>
    <scope>NUCLEOTIDE SEQUENCE [LARGE SCALE GENOMIC DNA]</scope>
    <source>
        <strain evidence="7 8">MA1</strain>
    </source>
</reference>
<name>A0ABS9VSQ0_9BIFI</name>
<keyword evidence="2" id="KW-0520">NAD</keyword>
<dbReference type="Gene3D" id="3.40.50.720">
    <property type="entry name" value="NAD(P)-binding Rossmann-like Domain"/>
    <property type="match status" value="1"/>
</dbReference>
<evidence type="ECO:0000256" key="1">
    <source>
        <dbReference type="ARBA" id="ARBA00023002"/>
    </source>
</evidence>
<comment type="caution">
    <text evidence="7">The sequence shown here is derived from an EMBL/GenBank/DDBJ whole genome shotgun (WGS) entry which is preliminary data.</text>
</comment>
<evidence type="ECO:0000256" key="3">
    <source>
        <dbReference type="ARBA" id="ARBA00048615"/>
    </source>
</evidence>
<dbReference type="Pfam" id="PF01232">
    <property type="entry name" value="Mannitol_dh"/>
    <property type="match status" value="1"/>
</dbReference>
<dbReference type="InterPro" id="IPR013118">
    <property type="entry name" value="Mannitol_DH_C"/>
</dbReference>
<dbReference type="InterPro" id="IPR013131">
    <property type="entry name" value="Mannitol_DH_N"/>
</dbReference>
<dbReference type="SUPFAM" id="SSF51735">
    <property type="entry name" value="NAD(P)-binding Rossmann-fold domains"/>
    <property type="match status" value="1"/>
</dbReference>
<evidence type="ECO:0000313" key="7">
    <source>
        <dbReference type="EMBL" id="MCH9275103.1"/>
    </source>
</evidence>
<dbReference type="Gene3D" id="1.10.1040.10">
    <property type="entry name" value="N-(1-d-carboxylethyl)-l-norvaline Dehydrogenase, domain 2"/>
    <property type="match status" value="1"/>
</dbReference>
<dbReference type="InterPro" id="IPR013328">
    <property type="entry name" value="6PGD_dom2"/>
</dbReference>
<dbReference type="PRINTS" id="PR00084">
    <property type="entry name" value="MTLDHDRGNASE"/>
</dbReference>
<dbReference type="EMBL" id="JAFEJT020000005">
    <property type="protein sequence ID" value="MCH9275103.1"/>
    <property type="molecule type" value="Genomic_DNA"/>
</dbReference>
<dbReference type="PANTHER" id="PTHR30524:SF0">
    <property type="entry name" value="ALTRONATE OXIDOREDUCTASE-RELATED"/>
    <property type="match status" value="1"/>
</dbReference>
<feature type="domain" description="Mannitol dehydrogenase C-terminal" evidence="6">
    <location>
        <begin position="314"/>
        <end position="510"/>
    </location>
</feature>
<organism evidence="7 8">
    <name type="scientific">Bifidobacterium amazonense</name>
    <dbReference type="NCBI Taxonomy" id="2809027"/>
    <lineage>
        <taxon>Bacteria</taxon>
        <taxon>Bacillati</taxon>
        <taxon>Actinomycetota</taxon>
        <taxon>Actinomycetes</taxon>
        <taxon>Bifidobacteriales</taxon>
        <taxon>Bifidobacteriaceae</taxon>
        <taxon>Bifidobacterium</taxon>
    </lineage>
</organism>
<reference evidence="7 8" key="1">
    <citation type="journal article" date="2021" name="Environ. Microbiol.">
        <title>Genetic insights into the dark matter of the mammalian gut microbiota through targeted genome reconstruction.</title>
        <authorList>
            <person name="Lugli G.A."/>
            <person name="Alessandri G."/>
            <person name="Milani C."/>
            <person name="Viappiani A."/>
            <person name="Fontana F."/>
            <person name="Tarracchini C."/>
            <person name="Mancabelli L."/>
            <person name="Argentini C."/>
            <person name="Ruiz L."/>
            <person name="Margolles A."/>
            <person name="van Sinderen D."/>
            <person name="Turroni F."/>
            <person name="Ventura M."/>
        </authorList>
    </citation>
    <scope>NUCLEOTIDE SEQUENCE [LARGE SCALE GENOMIC DNA]</scope>
    <source>
        <strain evidence="7 8">MA1</strain>
    </source>
</reference>
<dbReference type="InterPro" id="IPR000669">
    <property type="entry name" value="Mannitol_DH"/>
</dbReference>
<dbReference type="EC" id="1.1.1.58" evidence="7"/>
<feature type="compositionally biased region" description="Low complexity" evidence="4">
    <location>
        <begin position="21"/>
        <end position="33"/>
    </location>
</feature>
<evidence type="ECO:0000256" key="4">
    <source>
        <dbReference type="SAM" id="MobiDB-lite"/>
    </source>
</evidence>
<dbReference type="PANTHER" id="PTHR30524">
    <property type="entry name" value="MANNITOL-1-PHOSPHATE 5-DEHYDROGENASE"/>
    <property type="match status" value="1"/>
</dbReference>
<evidence type="ECO:0000259" key="6">
    <source>
        <dbReference type="Pfam" id="PF08125"/>
    </source>
</evidence>
<keyword evidence="8" id="KW-1185">Reference proteome</keyword>
<proteinExistence type="predicted"/>
<accession>A0ABS9VSQ0</accession>
<evidence type="ECO:0000313" key="8">
    <source>
        <dbReference type="Proteomes" id="UP000710815"/>
    </source>
</evidence>
<dbReference type="GO" id="GO:0009026">
    <property type="term" value="F:tagaturonate reductase activity"/>
    <property type="evidence" value="ECO:0007669"/>
    <property type="project" value="UniProtKB-EC"/>
</dbReference>
<dbReference type="Proteomes" id="UP000710815">
    <property type="component" value="Unassembled WGS sequence"/>
</dbReference>
<feature type="region of interest" description="Disordered" evidence="4">
    <location>
        <begin position="1"/>
        <end position="33"/>
    </location>
</feature>
<evidence type="ECO:0000256" key="2">
    <source>
        <dbReference type="ARBA" id="ARBA00023027"/>
    </source>
</evidence>
<sequence>MSEHSNAAISASEHTDDKPVAGNTTGAAPAAPPTLNAPYAIAHGLTTREAAARPIRIIQFGEGNFLRGFVDWMVQLLNDREPSFDGNVAIVQPLAGGRVTALEAQDRLYTVLLDGMLGGRDVQSRTVVDSIGATVNPYEDWERFLALADDPAASVIVSNTTEAGIALDDRDAPGMTPPASFPAKLTLLLERRWKRGLPGFLLLPCELIEANGDALRDAVVKCARRFALPDGFIAWVERDNVFASTLVDRITPGFPRDDAEAIWKKLGYRDDNMVKAEPFASWVIAGDERVLRTVRERFPVDRLGTEAGAVLVPDVRPYRERKVRLLNAPHTTMALVARLAGFATVGDVVADPRMRSFIEREMSEEIIPVLSLPADELRTFAGQVIERFANPHMRHELDSIALNSAAKYAARVLPIVLENVRLGRGLPRRAVLALAGLLAVYGGFAPVDVAIADVPETLERFRSAAAAAGDTHGDVRAYVGTVLADRALWPEDLTTIDGLADLVADDVAAIANGRMQRLIDQLA</sequence>
<comment type="catalytic activity">
    <reaction evidence="3">
        <text>D-mannitol 1-phosphate + NAD(+) = beta-D-fructose 6-phosphate + NADH + H(+)</text>
        <dbReference type="Rhea" id="RHEA:19661"/>
        <dbReference type="ChEBI" id="CHEBI:15378"/>
        <dbReference type="ChEBI" id="CHEBI:57540"/>
        <dbReference type="ChEBI" id="CHEBI:57634"/>
        <dbReference type="ChEBI" id="CHEBI:57945"/>
        <dbReference type="ChEBI" id="CHEBI:61381"/>
        <dbReference type="EC" id="1.1.1.17"/>
    </reaction>
</comment>
<gene>
    <name evidence="7" type="ORF">JS533_002260</name>
</gene>
<keyword evidence="1 7" id="KW-0560">Oxidoreductase</keyword>